<proteinExistence type="predicted"/>
<keyword evidence="3" id="KW-1185">Reference proteome</keyword>
<dbReference type="EMBL" id="WSZM01000211">
    <property type="protein sequence ID" value="KAF4038198.1"/>
    <property type="molecule type" value="Genomic_DNA"/>
</dbReference>
<gene>
    <name evidence="2" type="ORF">GN244_ATG09718</name>
</gene>
<evidence type="ECO:0000313" key="3">
    <source>
        <dbReference type="Proteomes" id="UP000602510"/>
    </source>
</evidence>
<organism evidence="2 3">
    <name type="scientific">Phytophthora infestans</name>
    <name type="common">Potato late blight agent</name>
    <name type="synonym">Botrytis infestans</name>
    <dbReference type="NCBI Taxonomy" id="4787"/>
    <lineage>
        <taxon>Eukaryota</taxon>
        <taxon>Sar</taxon>
        <taxon>Stramenopiles</taxon>
        <taxon>Oomycota</taxon>
        <taxon>Peronosporomycetes</taxon>
        <taxon>Peronosporales</taxon>
        <taxon>Peronosporaceae</taxon>
        <taxon>Phytophthora</taxon>
    </lineage>
</organism>
<feature type="region of interest" description="Disordered" evidence="1">
    <location>
        <begin position="1"/>
        <end position="37"/>
    </location>
</feature>
<evidence type="ECO:0000256" key="1">
    <source>
        <dbReference type="SAM" id="MobiDB-lite"/>
    </source>
</evidence>
<feature type="compositionally biased region" description="Basic and acidic residues" evidence="1">
    <location>
        <begin position="1"/>
        <end position="19"/>
    </location>
</feature>
<comment type="caution">
    <text evidence="2">The sequence shown here is derived from an EMBL/GenBank/DDBJ whole genome shotgun (WGS) entry which is preliminary data.</text>
</comment>
<sequence>MERKKRKRAAIERKEEDTRKRSRQRGVQLDGEDVTGQPFQSAHFSQAQLDKLFADFVFMPEEYSVVVTITRGRELHLVIERATVRQALDAGHAGGDHVVTDVDNLDMVDSHALHDYLAAVETMDVDDITV</sequence>
<dbReference type="Proteomes" id="UP000602510">
    <property type="component" value="Unassembled WGS sequence"/>
</dbReference>
<reference evidence="2" key="1">
    <citation type="submission" date="2020-04" db="EMBL/GenBank/DDBJ databases">
        <title>Hybrid Assembly of Korean Phytophthora infestans isolates.</title>
        <authorList>
            <person name="Prokchorchik M."/>
            <person name="Lee Y."/>
            <person name="Seo J."/>
            <person name="Cho J.-H."/>
            <person name="Park Y.-E."/>
            <person name="Jang D.-C."/>
            <person name="Im J.-S."/>
            <person name="Choi J.-G."/>
            <person name="Park H.-J."/>
            <person name="Lee G.-B."/>
            <person name="Lee Y.-G."/>
            <person name="Hong S.-Y."/>
            <person name="Cho K."/>
            <person name="Sohn K.H."/>
        </authorList>
    </citation>
    <scope>NUCLEOTIDE SEQUENCE</scope>
    <source>
        <strain evidence="2">KR_1_A1</strain>
    </source>
</reference>
<evidence type="ECO:0000313" key="2">
    <source>
        <dbReference type="EMBL" id="KAF4038198.1"/>
    </source>
</evidence>
<name>A0A833SST6_PHYIN</name>
<protein>
    <submittedName>
        <fullName evidence="2">Uncharacterized protein</fullName>
    </submittedName>
</protein>
<dbReference type="AlphaFoldDB" id="A0A833SST6"/>
<accession>A0A833SST6</accession>